<dbReference type="EMBL" id="CM042021">
    <property type="protein sequence ID" value="KAI3819060.1"/>
    <property type="molecule type" value="Genomic_DNA"/>
</dbReference>
<accession>A0ACB9JFJ3</accession>
<evidence type="ECO:0000313" key="1">
    <source>
        <dbReference type="EMBL" id="KAI3819060.1"/>
    </source>
</evidence>
<organism evidence="1 2">
    <name type="scientific">Smallanthus sonchifolius</name>
    <dbReference type="NCBI Taxonomy" id="185202"/>
    <lineage>
        <taxon>Eukaryota</taxon>
        <taxon>Viridiplantae</taxon>
        <taxon>Streptophyta</taxon>
        <taxon>Embryophyta</taxon>
        <taxon>Tracheophyta</taxon>
        <taxon>Spermatophyta</taxon>
        <taxon>Magnoliopsida</taxon>
        <taxon>eudicotyledons</taxon>
        <taxon>Gunneridae</taxon>
        <taxon>Pentapetalae</taxon>
        <taxon>asterids</taxon>
        <taxon>campanulids</taxon>
        <taxon>Asterales</taxon>
        <taxon>Asteraceae</taxon>
        <taxon>Asteroideae</taxon>
        <taxon>Heliantheae alliance</taxon>
        <taxon>Millerieae</taxon>
        <taxon>Smallanthus</taxon>
    </lineage>
</organism>
<dbReference type="Proteomes" id="UP001056120">
    <property type="component" value="Linkage Group LG04"/>
</dbReference>
<gene>
    <name evidence="1" type="ORF">L1987_12882</name>
</gene>
<keyword evidence="2" id="KW-1185">Reference proteome</keyword>
<reference evidence="1 2" key="2">
    <citation type="journal article" date="2022" name="Mol. Ecol. Resour.">
        <title>The genomes of chicory, endive, great burdock and yacon provide insights into Asteraceae paleo-polyploidization history and plant inulin production.</title>
        <authorList>
            <person name="Fan W."/>
            <person name="Wang S."/>
            <person name="Wang H."/>
            <person name="Wang A."/>
            <person name="Jiang F."/>
            <person name="Liu H."/>
            <person name="Zhao H."/>
            <person name="Xu D."/>
            <person name="Zhang Y."/>
        </authorList>
    </citation>
    <scope>NUCLEOTIDE SEQUENCE [LARGE SCALE GENOMIC DNA]</scope>
    <source>
        <strain evidence="2">cv. Yunnan</strain>
        <tissue evidence="1">Leaves</tissue>
    </source>
</reference>
<proteinExistence type="predicted"/>
<reference evidence="2" key="1">
    <citation type="journal article" date="2022" name="Mol. Ecol. Resour.">
        <title>The genomes of chicory, endive, great burdock and yacon provide insights into Asteraceae palaeo-polyploidization history and plant inulin production.</title>
        <authorList>
            <person name="Fan W."/>
            <person name="Wang S."/>
            <person name="Wang H."/>
            <person name="Wang A."/>
            <person name="Jiang F."/>
            <person name="Liu H."/>
            <person name="Zhao H."/>
            <person name="Xu D."/>
            <person name="Zhang Y."/>
        </authorList>
    </citation>
    <scope>NUCLEOTIDE SEQUENCE [LARGE SCALE GENOMIC DNA]</scope>
    <source>
        <strain evidence="2">cv. Yunnan</strain>
    </source>
</reference>
<name>A0ACB9JFJ3_9ASTR</name>
<sequence>MHFTTTILCCLAGVNVANDALFLHMVKILILSNTEGCRLVLDRRTFLLLCGWQFQFRFLFPFLCFRRSIDVILGLLVCYPLEDDL</sequence>
<evidence type="ECO:0000313" key="2">
    <source>
        <dbReference type="Proteomes" id="UP001056120"/>
    </source>
</evidence>
<comment type="caution">
    <text evidence="1">The sequence shown here is derived from an EMBL/GenBank/DDBJ whole genome shotgun (WGS) entry which is preliminary data.</text>
</comment>
<protein>
    <submittedName>
        <fullName evidence="1">Uncharacterized protein</fullName>
    </submittedName>
</protein>